<dbReference type="RefSeq" id="WP_250598403.1">
    <property type="nucleotide sequence ID" value="NZ_JAKRVY010000012.1"/>
</dbReference>
<protein>
    <submittedName>
        <fullName evidence="2">Uncharacterized protein</fullName>
    </submittedName>
</protein>
<dbReference type="EMBL" id="JAKRVY010000012">
    <property type="protein sequence ID" value="MCL9815042.1"/>
    <property type="molecule type" value="Genomic_DNA"/>
</dbReference>
<feature type="transmembrane region" description="Helical" evidence="1">
    <location>
        <begin position="44"/>
        <end position="62"/>
    </location>
</feature>
<keyword evidence="3" id="KW-1185">Reference proteome</keyword>
<accession>A0AAE3FT15</accession>
<dbReference type="AlphaFoldDB" id="A0AAE3FT15"/>
<name>A0AAE3FT15_9EURY</name>
<evidence type="ECO:0000313" key="3">
    <source>
        <dbReference type="Proteomes" id="UP001202674"/>
    </source>
</evidence>
<keyword evidence="1" id="KW-1133">Transmembrane helix</keyword>
<proteinExistence type="predicted"/>
<keyword evidence="1" id="KW-0812">Transmembrane</keyword>
<evidence type="ECO:0000313" key="2">
    <source>
        <dbReference type="EMBL" id="MCL9815042.1"/>
    </source>
</evidence>
<feature type="transmembrane region" description="Helical" evidence="1">
    <location>
        <begin position="21"/>
        <end position="38"/>
    </location>
</feature>
<keyword evidence="1" id="KW-0472">Membrane</keyword>
<organism evidence="2 3">
    <name type="scientific">Natranaeroarchaeum aerophilus</name>
    <dbReference type="NCBI Taxonomy" id="2917711"/>
    <lineage>
        <taxon>Archaea</taxon>
        <taxon>Methanobacteriati</taxon>
        <taxon>Methanobacteriota</taxon>
        <taxon>Stenosarchaea group</taxon>
        <taxon>Halobacteria</taxon>
        <taxon>Halobacteriales</taxon>
        <taxon>Natronoarchaeaceae</taxon>
        <taxon>Natranaeroarchaeum</taxon>
    </lineage>
</organism>
<sequence length="90" mass="9610">MTIPPQPKQGLPSRPPEPPTLGGMIALLGLIIGIFAVLSYPIASAVAITAVVGTVLSIRYHLVTRSEADRRRTRTLHIPGIGAIEYRITA</sequence>
<gene>
    <name evidence="2" type="ORF">AArcSt11_15415</name>
</gene>
<evidence type="ECO:0000256" key="1">
    <source>
        <dbReference type="SAM" id="Phobius"/>
    </source>
</evidence>
<dbReference type="Proteomes" id="UP001202674">
    <property type="component" value="Unassembled WGS sequence"/>
</dbReference>
<comment type="caution">
    <text evidence="2">The sequence shown here is derived from an EMBL/GenBank/DDBJ whole genome shotgun (WGS) entry which is preliminary data.</text>
</comment>
<reference evidence="2 3" key="1">
    <citation type="journal article" date="2022" name="Syst. Appl. Microbiol.">
        <title>Natronocalculus amylovorans gen. nov., sp. nov., and Natranaeroarchaeum aerophilus sp. nov., dominant culturable amylolytic natronoarchaea from hypersaline soda lakes in southwestern Siberia.</title>
        <authorList>
            <person name="Sorokin D.Y."/>
            <person name="Elcheninov A.G."/>
            <person name="Khizhniak T.V."/>
            <person name="Koenen M."/>
            <person name="Bale N.J."/>
            <person name="Damste J.S.S."/>
            <person name="Kublanov I.V."/>
        </authorList>
    </citation>
    <scope>NUCLEOTIDE SEQUENCE [LARGE SCALE GENOMIC DNA]</scope>
    <source>
        <strain evidence="2 3">AArc-St1-1</strain>
    </source>
</reference>